<comment type="caution">
    <text evidence="7">The sequence shown here is derived from an EMBL/GenBank/DDBJ whole genome shotgun (WGS) entry which is preliminary data.</text>
</comment>
<name>A0A553MUZ5_9TELE</name>
<keyword evidence="2" id="KW-0677">Repeat</keyword>
<dbReference type="Pfam" id="PF13637">
    <property type="entry name" value="Ank_4"/>
    <property type="match status" value="1"/>
</dbReference>
<evidence type="ECO:0000259" key="6">
    <source>
        <dbReference type="PROSITE" id="PS50225"/>
    </source>
</evidence>
<proteinExistence type="predicted"/>
<sequence>MADPSVSMPGTTGTNMEFADYSLYSNLSDDELMQLAIERSLADVHSSETLKTSAGLNRHTTAVPPPHHQAPTPSVQRPQQPSACPANPPSERNDLQNVCSVSHFTTGYGKRMVAYRKYDGSTQVEPEPEEEVEPIAKAILDGDIGTVRQLVKQHGCNLLKPNKDGWIPLHEAAYYGEDQCIKIFLRAQPGMINKRTLKDQTALMLAVSRENIACVEILLEKGADPDIVNKDRETPLYKACEKENPAMVAMLLNSGASVNKNCIQGWTALHESVCRNNVEICEMLVKAGAKVSVPNMYGITPIFVAAQSGKVDALRMLLKNGADLNSQAADGATALYEACKNGHEDIVEFLLSQNADANKPGKSGLLPIHIAAQRGKDGKDLLTFGCARKNVNAANITSMLIPATSKARVRRSGISPLHLAAERNRNDILEVLIEAGFDVNAKLSEDRSMMYEDRRSTALYFAVINNNIEATTMLLEAGANPNLDTFNPLLVALRQGCIQTVTLLVEHGANVNSYIPTHPTAFPASVMFCMKYLTLLKYLMDNGCDALSCFTCVYGSNPHPPIKPRRSPRFDPDENAEKSCVQFCEVVSTDNYSNWAGPIIDVLLDYVGHVKLCARLTEHLDSYHEWQCIKEKALPPRPLLQLCRLKIRKVVGINRLKKLYKLPIPPRLVKYLNHQEREEEF</sequence>
<evidence type="ECO:0000256" key="4">
    <source>
        <dbReference type="PROSITE-ProRule" id="PRU00023"/>
    </source>
</evidence>
<feature type="repeat" description="ANK" evidence="4">
    <location>
        <begin position="330"/>
        <end position="362"/>
    </location>
</feature>
<dbReference type="SMART" id="SM00248">
    <property type="entry name" value="ANK"/>
    <property type="match status" value="10"/>
</dbReference>
<feature type="repeat" description="ANK" evidence="4">
    <location>
        <begin position="297"/>
        <end position="329"/>
    </location>
</feature>
<dbReference type="PANTHER" id="PTHR24126">
    <property type="entry name" value="ANKYRIN REPEAT, PH AND SEC7 DOMAIN CONTAINING PROTEIN SECG-RELATED"/>
    <property type="match status" value="1"/>
</dbReference>
<dbReference type="EMBL" id="SRMA01027249">
    <property type="protein sequence ID" value="TRY57006.1"/>
    <property type="molecule type" value="Genomic_DNA"/>
</dbReference>
<dbReference type="InterPro" id="IPR002110">
    <property type="entry name" value="Ankyrin_rpt"/>
</dbReference>
<dbReference type="OrthoDB" id="539213at2759"/>
<dbReference type="STRING" id="623744.A0A553MUZ5"/>
<feature type="repeat" description="ANK" evidence="4">
    <location>
        <begin position="198"/>
        <end position="230"/>
    </location>
</feature>
<dbReference type="SMART" id="SM00969">
    <property type="entry name" value="SOCS_box"/>
    <property type="match status" value="1"/>
</dbReference>
<dbReference type="InterPro" id="IPR036036">
    <property type="entry name" value="SOCS_box-like_dom_sf"/>
</dbReference>
<feature type="compositionally biased region" description="Polar residues" evidence="5">
    <location>
        <begin position="71"/>
        <end position="82"/>
    </location>
</feature>
<dbReference type="Pfam" id="PF00023">
    <property type="entry name" value="Ank"/>
    <property type="match status" value="1"/>
</dbReference>
<dbReference type="Gene3D" id="1.25.40.20">
    <property type="entry name" value="Ankyrin repeat-containing domain"/>
    <property type="match status" value="3"/>
</dbReference>
<evidence type="ECO:0000256" key="2">
    <source>
        <dbReference type="ARBA" id="ARBA00022737"/>
    </source>
</evidence>
<feature type="repeat" description="ANK" evidence="4">
    <location>
        <begin position="454"/>
        <end position="486"/>
    </location>
</feature>
<dbReference type="UniPathway" id="UPA00143"/>
<dbReference type="EMBL" id="SRMA01027249">
    <property type="protein sequence ID" value="TRY57005.1"/>
    <property type="molecule type" value="Genomic_DNA"/>
</dbReference>
<dbReference type="EMBL" id="SRMA01027249">
    <property type="protein sequence ID" value="TRY57004.1"/>
    <property type="molecule type" value="Genomic_DNA"/>
</dbReference>
<reference evidence="7" key="2">
    <citation type="submission" date="2019-04" db="EMBL/GenBank/DDBJ databases">
        <authorList>
            <person name="Kadobianskyi M."/>
            <person name="Schulze L."/>
            <person name="Schuelke M."/>
            <person name="Judkewitz B."/>
        </authorList>
    </citation>
    <scope>NUCLEOTIDE SEQUENCE</scope>
    <source>
        <strain evidence="7">Bolton</strain>
        <tissue evidence="7">Whole-body</tissue>
    </source>
</reference>
<dbReference type="PANTHER" id="PTHR24126:SF65">
    <property type="entry name" value="CHROMOSOME UNDETERMINED SCAFFOLD_20, WHOLE GENOME SHOTGUN SEQUENCE"/>
    <property type="match status" value="1"/>
</dbReference>
<feature type="repeat" description="ANK" evidence="4">
    <location>
        <begin position="264"/>
        <end position="296"/>
    </location>
</feature>
<dbReference type="Gene3D" id="1.10.750.20">
    <property type="entry name" value="SOCS box"/>
    <property type="match status" value="1"/>
</dbReference>
<protein>
    <recommendedName>
        <fullName evidence="6">SOCS box domain-containing protein</fullName>
    </recommendedName>
</protein>
<dbReference type="GO" id="GO:0035556">
    <property type="term" value="P:intracellular signal transduction"/>
    <property type="evidence" value="ECO:0007669"/>
    <property type="project" value="InterPro"/>
</dbReference>
<dbReference type="PROSITE" id="PS50297">
    <property type="entry name" value="ANK_REP_REGION"/>
    <property type="match status" value="8"/>
</dbReference>
<gene>
    <name evidence="7" type="ORF">DNTS_023920</name>
</gene>
<dbReference type="Pfam" id="PF07525">
    <property type="entry name" value="SOCS_box"/>
    <property type="match status" value="1"/>
</dbReference>
<dbReference type="SUPFAM" id="SSF48403">
    <property type="entry name" value="Ankyrin repeat"/>
    <property type="match status" value="2"/>
</dbReference>
<evidence type="ECO:0000256" key="1">
    <source>
        <dbReference type="ARBA" id="ARBA00004906"/>
    </source>
</evidence>
<comment type="pathway">
    <text evidence="1">Protein modification; protein ubiquitination.</text>
</comment>
<feature type="repeat" description="ANK" evidence="4">
    <location>
        <begin position="412"/>
        <end position="444"/>
    </location>
</feature>
<reference evidence="7 8" key="1">
    <citation type="journal article" date="2019" name="Sci. Data">
        <title>Hybrid genome assembly and annotation of Danionella translucida.</title>
        <authorList>
            <person name="Kadobianskyi M."/>
            <person name="Schulze L."/>
            <person name="Schuelke M."/>
            <person name="Judkewitz B."/>
        </authorList>
    </citation>
    <scope>NUCLEOTIDE SEQUENCE [LARGE SCALE GENOMIC DNA]</scope>
    <source>
        <strain evidence="7 8">Bolton</strain>
    </source>
</reference>
<evidence type="ECO:0000256" key="5">
    <source>
        <dbReference type="SAM" id="MobiDB-lite"/>
    </source>
</evidence>
<organism evidence="7 8">
    <name type="scientific">Danionella cerebrum</name>
    <dbReference type="NCBI Taxonomy" id="2873325"/>
    <lineage>
        <taxon>Eukaryota</taxon>
        <taxon>Metazoa</taxon>
        <taxon>Chordata</taxon>
        <taxon>Craniata</taxon>
        <taxon>Vertebrata</taxon>
        <taxon>Euteleostomi</taxon>
        <taxon>Actinopterygii</taxon>
        <taxon>Neopterygii</taxon>
        <taxon>Teleostei</taxon>
        <taxon>Ostariophysi</taxon>
        <taxon>Cypriniformes</taxon>
        <taxon>Danionidae</taxon>
        <taxon>Danioninae</taxon>
        <taxon>Danionella</taxon>
    </lineage>
</organism>
<dbReference type="Pfam" id="PF12796">
    <property type="entry name" value="Ank_2"/>
    <property type="match status" value="3"/>
</dbReference>
<dbReference type="PROSITE" id="PS50088">
    <property type="entry name" value="ANK_REPEAT"/>
    <property type="match status" value="8"/>
</dbReference>
<keyword evidence="8" id="KW-1185">Reference proteome</keyword>
<feature type="repeat" description="ANK" evidence="4">
    <location>
        <begin position="484"/>
        <end position="512"/>
    </location>
</feature>
<evidence type="ECO:0000313" key="8">
    <source>
        <dbReference type="Proteomes" id="UP000316079"/>
    </source>
</evidence>
<feature type="repeat" description="ANK" evidence="4">
    <location>
        <begin position="231"/>
        <end position="259"/>
    </location>
</feature>
<dbReference type="GO" id="GO:0016567">
    <property type="term" value="P:protein ubiquitination"/>
    <property type="evidence" value="ECO:0007669"/>
    <property type="project" value="UniProtKB-UniPathway"/>
</dbReference>
<dbReference type="FunFam" id="1.10.750.20:FF:000001">
    <property type="entry name" value="Ankyrin repeat and SOCS box containing 1"/>
    <property type="match status" value="1"/>
</dbReference>
<evidence type="ECO:0000313" key="7">
    <source>
        <dbReference type="EMBL" id="TRY57003.1"/>
    </source>
</evidence>
<feature type="domain" description="SOCS box" evidence="6">
    <location>
        <begin position="636"/>
        <end position="678"/>
    </location>
</feature>
<dbReference type="PROSITE" id="PS50225">
    <property type="entry name" value="SOCS"/>
    <property type="match status" value="1"/>
</dbReference>
<feature type="region of interest" description="Disordered" evidence="5">
    <location>
        <begin position="48"/>
        <end position="95"/>
    </location>
</feature>
<dbReference type="InterPro" id="IPR036770">
    <property type="entry name" value="Ankyrin_rpt-contain_sf"/>
</dbReference>
<feature type="compositionally biased region" description="Polar residues" evidence="5">
    <location>
        <begin position="49"/>
        <end position="60"/>
    </location>
</feature>
<dbReference type="Proteomes" id="UP000316079">
    <property type="component" value="Unassembled WGS sequence"/>
</dbReference>
<dbReference type="InterPro" id="IPR001496">
    <property type="entry name" value="SOCS_box"/>
</dbReference>
<dbReference type="AlphaFoldDB" id="A0A553MUZ5"/>
<accession>A0A553MUZ5</accession>
<keyword evidence="3 4" id="KW-0040">ANK repeat</keyword>
<dbReference type="PRINTS" id="PR01415">
    <property type="entry name" value="ANKYRIN"/>
</dbReference>
<evidence type="ECO:0000256" key="3">
    <source>
        <dbReference type="ARBA" id="ARBA00023043"/>
    </source>
</evidence>
<dbReference type="EMBL" id="SRMA01027249">
    <property type="protein sequence ID" value="TRY57003.1"/>
    <property type="molecule type" value="Genomic_DNA"/>
</dbReference>
<dbReference type="SUPFAM" id="SSF158235">
    <property type="entry name" value="SOCS box-like"/>
    <property type="match status" value="1"/>
</dbReference>